<evidence type="ECO:0000313" key="1">
    <source>
        <dbReference type="EMBL" id="MBF6223669.1"/>
    </source>
</evidence>
<name>A0ABS0BZV8_9NOCA</name>
<keyword evidence="2" id="KW-1185">Reference proteome</keyword>
<organism evidence="1 2">
    <name type="scientific">Nocardia abscessus</name>
    <dbReference type="NCBI Taxonomy" id="120957"/>
    <lineage>
        <taxon>Bacteria</taxon>
        <taxon>Bacillati</taxon>
        <taxon>Actinomycetota</taxon>
        <taxon>Actinomycetes</taxon>
        <taxon>Mycobacteriales</taxon>
        <taxon>Nocardiaceae</taxon>
        <taxon>Nocardia</taxon>
    </lineage>
</organism>
<reference evidence="1 2" key="1">
    <citation type="submission" date="2020-10" db="EMBL/GenBank/DDBJ databases">
        <title>Identification of Nocardia species via Next-generation sequencing and recognition of intraspecies genetic diversity.</title>
        <authorList>
            <person name="Li P."/>
            <person name="Li P."/>
            <person name="Lu B."/>
        </authorList>
    </citation>
    <scope>NUCLEOTIDE SEQUENCE [LARGE SCALE GENOMIC DNA]</scope>
    <source>
        <strain evidence="1 2">N-11</strain>
    </source>
</reference>
<dbReference type="EMBL" id="JADLRE010000001">
    <property type="protein sequence ID" value="MBF6223669.1"/>
    <property type="molecule type" value="Genomic_DNA"/>
</dbReference>
<proteinExistence type="predicted"/>
<comment type="caution">
    <text evidence="1">The sequence shown here is derived from an EMBL/GenBank/DDBJ whole genome shotgun (WGS) entry which is preliminary data.</text>
</comment>
<accession>A0ABS0BZV8</accession>
<sequence length="67" mass="7148">MESVDQLTALVGNLLDSSRLAVGVVTPRLRLARPRPDGRVFGQSPLRELVGEVPARSGVRSPAARCP</sequence>
<dbReference type="Proteomes" id="UP000807309">
    <property type="component" value="Unassembled WGS sequence"/>
</dbReference>
<protein>
    <submittedName>
        <fullName evidence="1">Uncharacterized protein</fullName>
    </submittedName>
</protein>
<gene>
    <name evidence="1" type="ORF">IU470_00810</name>
</gene>
<evidence type="ECO:0000313" key="2">
    <source>
        <dbReference type="Proteomes" id="UP000807309"/>
    </source>
</evidence>